<evidence type="ECO:0000256" key="2">
    <source>
        <dbReference type="ARBA" id="ARBA00022679"/>
    </source>
</evidence>
<dbReference type="Gene3D" id="3.40.50.2000">
    <property type="entry name" value="Glycogen Phosphorylase B"/>
    <property type="match status" value="1"/>
</dbReference>
<dbReference type="GO" id="GO:0008713">
    <property type="term" value="F:ADP-heptose-lipopolysaccharide heptosyltransferase activity"/>
    <property type="evidence" value="ECO:0007669"/>
    <property type="project" value="TreeGrafter"/>
</dbReference>
<sequence length="327" mass="36482">MPLERTDKQPILLTHWRAPGDTICATSVVRDLALSYPDRFEIHIAGACGAIWENNPHIAHFWGAEFPAGMPRMELTLENPQAEATRIQFHYLTSFHRRLSAQLGLNLELLKPYGDLHLTEIEKSHVPVDDPYWVVVAGGKTSNRAKLWPTRYWQNLVDQMATQGIQVVQIGAQLPGHTHPRLSGVVDLVGQTTLREALVVISNASGVICPVTFAMHAAAAFQKPCIVIAGGREPWWWEAYTNSPGGHFGKKCEPVRVPHHFLHTIGRLNCCEKDGCWKTNVSPDNDHDTRKCTNLSPECLTERVPQCMALLSPHFVSKVVSEVKSTL</sequence>
<keyword evidence="2" id="KW-0808">Transferase</keyword>
<keyword evidence="4" id="KW-1185">Reference proteome</keyword>
<evidence type="ECO:0000256" key="1">
    <source>
        <dbReference type="ARBA" id="ARBA00022676"/>
    </source>
</evidence>
<dbReference type="STRING" id="1841610.A6X21_21700"/>
<proteinExistence type="predicted"/>
<dbReference type="AlphaFoldDB" id="A0A1C3EFY7"/>
<protein>
    <recommendedName>
        <fullName evidence="5">ADP-heptose--LPS heptosyltransferase</fullName>
    </recommendedName>
</protein>
<accession>A0A1C3EFY7</accession>
<dbReference type="PANTHER" id="PTHR30160:SF1">
    <property type="entry name" value="LIPOPOLYSACCHARIDE 1,2-N-ACETYLGLUCOSAMINETRANSFERASE-RELATED"/>
    <property type="match status" value="1"/>
</dbReference>
<keyword evidence="1" id="KW-0328">Glycosyltransferase</keyword>
<dbReference type="Pfam" id="PF01075">
    <property type="entry name" value="Glyco_transf_9"/>
    <property type="match status" value="1"/>
</dbReference>
<evidence type="ECO:0000313" key="4">
    <source>
        <dbReference type="Proteomes" id="UP000094828"/>
    </source>
</evidence>
<dbReference type="GO" id="GO:0005829">
    <property type="term" value="C:cytosol"/>
    <property type="evidence" value="ECO:0007669"/>
    <property type="project" value="TreeGrafter"/>
</dbReference>
<dbReference type="Proteomes" id="UP000094828">
    <property type="component" value="Unassembled WGS sequence"/>
</dbReference>
<evidence type="ECO:0000313" key="3">
    <source>
        <dbReference type="EMBL" id="ODA32129.1"/>
    </source>
</evidence>
<dbReference type="OrthoDB" id="9781892at2"/>
<dbReference type="InterPro" id="IPR002201">
    <property type="entry name" value="Glyco_trans_9"/>
</dbReference>
<reference evidence="3 4" key="1">
    <citation type="submission" date="2016-05" db="EMBL/GenBank/DDBJ databases">
        <title>Genomic and physiological characterization of Planctopirus sp. isolated from fresh water lake.</title>
        <authorList>
            <person name="Subhash Y."/>
            <person name="Ramana C."/>
        </authorList>
    </citation>
    <scope>NUCLEOTIDE SEQUENCE [LARGE SCALE GENOMIC DNA]</scope>
    <source>
        <strain evidence="3 4">JC280</strain>
    </source>
</reference>
<dbReference type="EMBL" id="LYDR01000071">
    <property type="protein sequence ID" value="ODA32129.1"/>
    <property type="molecule type" value="Genomic_DNA"/>
</dbReference>
<comment type="caution">
    <text evidence="3">The sequence shown here is derived from an EMBL/GenBank/DDBJ whole genome shotgun (WGS) entry which is preliminary data.</text>
</comment>
<gene>
    <name evidence="3" type="ORF">A6X21_21700</name>
</gene>
<dbReference type="SUPFAM" id="SSF53756">
    <property type="entry name" value="UDP-Glycosyltransferase/glycogen phosphorylase"/>
    <property type="match status" value="1"/>
</dbReference>
<dbReference type="RefSeq" id="WP_068847664.1">
    <property type="nucleotide sequence ID" value="NZ_LYDR01000071.1"/>
</dbReference>
<dbReference type="PANTHER" id="PTHR30160">
    <property type="entry name" value="TETRAACYLDISACCHARIDE 4'-KINASE-RELATED"/>
    <property type="match status" value="1"/>
</dbReference>
<dbReference type="CDD" id="cd03789">
    <property type="entry name" value="GT9_LPS_heptosyltransferase"/>
    <property type="match status" value="1"/>
</dbReference>
<dbReference type="InterPro" id="IPR051199">
    <property type="entry name" value="LPS_LOS_Heptosyltrfase"/>
</dbReference>
<evidence type="ECO:0008006" key="5">
    <source>
        <dbReference type="Google" id="ProtNLM"/>
    </source>
</evidence>
<name>A0A1C3EFY7_9PLAN</name>
<dbReference type="GO" id="GO:0009244">
    <property type="term" value="P:lipopolysaccharide core region biosynthetic process"/>
    <property type="evidence" value="ECO:0007669"/>
    <property type="project" value="TreeGrafter"/>
</dbReference>
<organism evidence="3 4">
    <name type="scientific">Planctopirus hydrillae</name>
    <dbReference type="NCBI Taxonomy" id="1841610"/>
    <lineage>
        <taxon>Bacteria</taxon>
        <taxon>Pseudomonadati</taxon>
        <taxon>Planctomycetota</taxon>
        <taxon>Planctomycetia</taxon>
        <taxon>Planctomycetales</taxon>
        <taxon>Planctomycetaceae</taxon>
        <taxon>Planctopirus</taxon>
    </lineage>
</organism>